<evidence type="ECO:0000256" key="1">
    <source>
        <dbReference type="SAM" id="Phobius"/>
    </source>
</evidence>
<evidence type="ECO:0000313" key="3">
    <source>
        <dbReference type="Proteomes" id="UP000017469"/>
    </source>
</evidence>
<dbReference type="KEGG" id="caw:Q783_07840"/>
<protein>
    <submittedName>
        <fullName evidence="2">Uncharacterized protein</fullName>
    </submittedName>
</protein>
<feature type="transmembrane region" description="Helical" evidence="1">
    <location>
        <begin position="12"/>
        <end position="29"/>
    </location>
</feature>
<dbReference type="EMBL" id="CP006812">
    <property type="protein sequence ID" value="AGY82847.1"/>
    <property type="molecule type" value="Genomic_DNA"/>
</dbReference>
<evidence type="ECO:0000313" key="2">
    <source>
        <dbReference type="EMBL" id="AGY82847.1"/>
    </source>
</evidence>
<keyword evidence="1" id="KW-0472">Membrane</keyword>
<keyword evidence="1" id="KW-1133">Transmembrane helix</keyword>
<gene>
    <name evidence="2" type="ORF">Q783_07840</name>
</gene>
<organism evidence="2 3">
    <name type="scientific">Carnobacterium inhibens subsp. gilichinskyi</name>
    <dbReference type="NCBI Taxonomy" id="1266845"/>
    <lineage>
        <taxon>Bacteria</taxon>
        <taxon>Bacillati</taxon>
        <taxon>Bacillota</taxon>
        <taxon>Bacilli</taxon>
        <taxon>Lactobacillales</taxon>
        <taxon>Carnobacteriaceae</taxon>
        <taxon>Carnobacterium</taxon>
    </lineage>
</organism>
<keyword evidence="1" id="KW-0812">Transmembrane</keyword>
<name>U5SG38_9LACT</name>
<proteinExistence type="predicted"/>
<dbReference type="Proteomes" id="UP000017469">
    <property type="component" value="Chromosome"/>
</dbReference>
<sequence length="45" mass="5323">MYVLPKILKARRFAVSMQIYGLFYFYFAGRSKSTLFHTVNIDESI</sequence>
<accession>U5SG38</accession>
<dbReference type="HOGENOM" id="CLU_3197589_0_0_9"/>
<reference evidence="2 3" key="1">
    <citation type="journal article" date="2013" name="Genome Announc.">
        <title>Complete Genome Sequence of Carnobacterium gilichinskyi Strain WN1359T (DSM 27470T).</title>
        <authorList>
            <person name="Leonard M.T."/>
            <person name="Panayotova N."/>
            <person name="Farmerie W.G."/>
            <person name="Triplett E.W."/>
            <person name="Nicholson W.L."/>
        </authorList>
    </citation>
    <scope>NUCLEOTIDE SEQUENCE [LARGE SCALE GENOMIC DNA]</scope>
    <source>
        <strain evidence="2 3">WN1359</strain>
    </source>
</reference>
<dbReference type="AlphaFoldDB" id="U5SG38"/>
<dbReference type="STRING" id="1266845.Q783_07840"/>